<dbReference type="GO" id="GO:0016020">
    <property type="term" value="C:membrane"/>
    <property type="evidence" value="ECO:0007669"/>
    <property type="project" value="UniProtKB-SubCell"/>
</dbReference>
<feature type="transmembrane region" description="Helical" evidence="5">
    <location>
        <begin position="336"/>
        <end position="354"/>
    </location>
</feature>
<dbReference type="PANTHER" id="PTHR23503:SF29">
    <property type="entry name" value="MAJOR FACILITATOR SUPERFAMILY (MFS) PROFILE DOMAIN-CONTAINING PROTEIN"/>
    <property type="match status" value="1"/>
</dbReference>
<name>A0A0N4W5A9_HAEPC</name>
<feature type="transmembrane region" description="Helical" evidence="5">
    <location>
        <begin position="63"/>
        <end position="82"/>
    </location>
</feature>
<dbReference type="InterPro" id="IPR020846">
    <property type="entry name" value="MFS_dom"/>
</dbReference>
<organism evidence="9">
    <name type="scientific">Haemonchus placei</name>
    <name type="common">Barber's pole worm</name>
    <dbReference type="NCBI Taxonomy" id="6290"/>
    <lineage>
        <taxon>Eukaryota</taxon>
        <taxon>Metazoa</taxon>
        <taxon>Ecdysozoa</taxon>
        <taxon>Nematoda</taxon>
        <taxon>Chromadorea</taxon>
        <taxon>Rhabditida</taxon>
        <taxon>Rhabditina</taxon>
        <taxon>Rhabditomorpha</taxon>
        <taxon>Strongyloidea</taxon>
        <taxon>Trichostrongylidae</taxon>
        <taxon>Haemonchus</taxon>
    </lineage>
</organism>
<dbReference type="OrthoDB" id="4142200at2759"/>
<protein>
    <submittedName>
        <fullName evidence="9">MFS domain-containing protein</fullName>
    </submittedName>
</protein>
<evidence type="ECO:0000313" key="7">
    <source>
        <dbReference type="EMBL" id="VDO24965.1"/>
    </source>
</evidence>
<accession>A0A0N4W5A9</accession>
<keyword evidence="8" id="KW-1185">Reference proteome</keyword>
<feature type="transmembrane region" description="Helical" evidence="5">
    <location>
        <begin position="123"/>
        <end position="144"/>
    </location>
</feature>
<evidence type="ECO:0000256" key="2">
    <source>
        <dbReference type="ARBA" id="ARBA00022692"/>
    </source>
</evidence>
<dbReference type="Proteomes" id="UP000268014">
    <property type="component" value="Unassembled WGS sequence"/>
</dbReference>
<dbReference type="AlphaFoldDB" id="A0A0N4W5A9"/>
<evidence type="ECO:0000313" key="8">
    <source>
        <dbReference type="Proteomes" id="UP000268014"/>
    </source>
</evidence>
<reference evidence="7 8" key="2">
    <citation type="submission" date="2018-11" db="EMBL/GenBank/DDBJ databases">
        <authorList>
            <consortium name="Pathogen Informatics"/>
        </authorList>
    </citation>
    <scope>NUCLEOTIDE SEQUENCE [LARGE SCALE GENOMIC DNA]</scope>
    <source>
        <strain evidence="7 8">MHpl1</strain>
    </source>
</reference>
<evidence type="ECO:0000256" key="1">
    <source>
        <dbReference type="ARBA" id="ARBA00004141"/>
    </source>
</evidence>
<reference evidence="9" key="1">
    <citation type="submission" date="2017-02" db="UniProtKB">
        <authorList>
            <consortium name="WormBaseParasite"/>
        </authorList>
    </citation>
    <scope>IDENTIFICATION</scope>
</reference>
<feature type="transmembrane region" description="Helical" evidence="5">
    <location>
        <begin position="94"/>
        <end position="117"/>
    </location>
</feature>
<dbReference type="PANTHER" id="PTHR23503">
    <property type="entry name" value="SOLUTE CARRIER FAMILY 2"/>
    <property type="match status" value="1"/>
</dbReference>
<dbReference type="InterPro" id="IPR005828">
    <property type="entry name" value="MFS_sugar_transport-like"/>
</dbReference>
<keyword evidence="2 5" id="KW-0812">Transmembrane</keyword>
<dbReference type="PROSITE" id="PS50850">
    <property type="entry name" value="MFS"/>
    <property type="match status" value="1"/>
</dbReference>
<dbReference type="Pfam" id="PF00083">
    <property type="entry name" value="Sugar_tr"/>
    <property type="match status" value="1"/>
</dbReference>
<feature type="transmembrane region" description="Helical" evidence="5">
    <location>
        <begin position="186"/>
        <end position="205"/>
    </location>
</feature>
<feature type="domain" description="Major facilitator superfamily (MFS) profile" evidence="6">
    <location>
        <begin position="16"/>
        <end position="458"/>
    </location>
</feature>
<evidence type="ECO:0000256" key="4">
    <source>
        <dbReference type="ARBA" id="ARBA00023136"/>
    </source>
</evidence>
<evidence type="ECO:0000256" key="3">
    <source>
        <dbReference type="ARBA" id="ARBA00022989"/>
    </source>
</evidence>
<keyword evidence="3 5" id="KW-1133">Transmembrane helix</keyword>
<feature type="transmembrane region" description="Helical" evidence="5">
    <location>
        <begin position="408"/>
        <end position="427"/>
    </location>
</feature>
<dbReference type="SUPFAM" id="SSF103473">
    <property type="entry name" value="MFS general substrate transporter"/>
    <property type="match status" value="1"/>
</dbReference>
<dbReference type="InterPro" id="IPR045263">
    <property type="entry name" value="GLUT"/>
</dbReference>
<sequence>MGFSIWMDRIRQVFIFSIVAFASNFEYGFSTTYLNTPVEEFKVFLNESFTRMGRTMTESTYTMLWNLILNIWFVGFIIGIWFNPLLNDKFGRKIGFLVGCGIALLGAVLRLLAICVYRPELLLIGRFLTALCEAITYQSCILYLQECSPTHKRGMMTFLSEISYSSMCFVGMMLGTRQMLGGDLVALMTFAIPFCAFFFIALFFLPETPKFLLISRSNLPAAERSVRFYHGSDCDVDTVIKEIILEAEDETQTALSWKSVKELFTEPHLRMAILLSISALQNTVGLWSMLLSSTYFLEEIGLDEAVASWSSTAMTLGYTVGTLAGTTWIERIGRRTILLSFTIVDNIILVLYVVCAELSPVAKQFKYCCLVLLILYAFVYGSGVGPISWFISSELVPQKYRSLTQSTCYSLNSVIVVILTFSILPLYRVIGSYAFLTLYTTPSVISIIIMYCHLPETKGREIHEIVSELRGKTKSS</sequence>
<gene>
    <name evidence="7" type="ORF">HPLM_LOCUS5126</name>
</gene>
<keyword evidence="4 5" id="KW-0472">Membrane</keyword>
<proteinExistence type="predicted"/>
<evidence type="ECO:0000259" key="6">
    <source>
        <dbReference type="PROSITE" id="PS50850"/>
    </source>
</evidence>
<comment type="subcellular location">
    <subcellularLocation>
        <location evidence="1">Membrane</location>
        <topology evidence="1">Multi-pass membrane protein</topology>
    </subcellularLocation>
</comment>
<dbReference type="EMBL" id="UZAF01016293">
    <property type="protein sequence ID" value="VDO24965.1"/>
    <property type="molecule type" value="Genomic_DNA"/>
</dbReference>
<dbReference type="InterPro" id="IPR036259">
    <property type="entry name" value="MFS_trans_sf"/>
</dbReference>
<feature type="transmembrane region" description="Helical" evidence="5">
    <location>
        <begin position="374"/>
        <end position="396"/>
    </location>
</feature>
<dbReference type="WBParaSite" id="HPLM_0000513401-mRNA-1">
    <property type="protein sequence ID" value="HPLM_0000513401-mRNA-1"/>
    <property type="gene ID" value="HPLM_0000513401"/>
</dbReference>
<evidence type="ECO:0000313" key="9">
    <source>
        <dbReference type="WBParaSite" id="HPLM_0000513401-mRNA-1"/>
    </source>
</evidence>
<dbReference type="Gene3D" id="1.20.1250.20">
    <property type="entry name" value="MFS general substrate transporter like domains"/>
    <property type="match status" value="1"/>
</dbReference>
<dbReference type="STRING" id="6290.A0A0N4W5A9"/>
<feature type="transmembrane region" description="Helical" evidence="5">
    <location>
        <begin position="156"/>
        <end position="174"/>
    </location>
</feature>
<dbReference type="OMA" id="FNYGFST"/>
<evidence type="ECO:0000256" key="5">
    <source>
        <dbReference type="SAM" id="Phobius"/>
    </source>
</evidence>
<feature type="transmembrane region" description="Helical" evidence="5">
    <location>
        <begin position="12"/>
        <end position="29"/>
    </location>
</feature>
<dbReference type="GO" id="GO:0015149">
    <property type="term" value="F:hexose transmembrane transporter activity"/>
    <property type="evidence" value="ECO:0007669"/>
    <property type="project" value="TreeGrafter"/>
</dbReference>
<feature type="transmembrane region" description="Helical" evidence="5">
    <location>
        <begin position="433"/>
        <end position="454"/>
    </location>
</feature>